<evidence type="ECO:0000256" key="1">
    <source>
        <dbReference type="ARBA" id="ARBA00006484"/>
    </source>
</evidence>
<dbReference type="Gene3D" id="3.40.50.720">
    <property type="entry name" value="NAD(P)-binding Rossmann-like Domain"/>
    <property type="match status" value="1"/>
</dbReference>
<dbReference type="Pfam" id="PF00106">
    <property type="entry name" value="adh_short"/>
    <property type="match status" value="1"/>
</dbReference>
<dbReference type="PANTHER" id="PTHR42901">
    <property type="entry name" value="ALCOHOL DEHYDROGENASE"/>
    <property type="match status" value="1"/>
</dbReference>
<evidence type="ECO:0000313" key="4">
    <source>
        <dbReference type="EMBL" id="MDO4842269.1"/>
    </source>
</evidence>
<dbReference type="PIRSF" id="PIRSF000126">
    <property type="entry name" value="11-beta-HSD1"/>
    <property type="match status" value="1"/>
</dbReference>
<proteinExistence type="inferred from homology"/>
<sequence length="258" mass="28460">MKLTALITGASSGLGAEFARMYAEEGFNLVLVARRKDRLKALKKEIEGNYDCKVWVFEQDLSKKNAAKNVYEFTESNKIKIASLVNNAGFSDFGNFWENDEKRQRELMQVNVVTLVELTRLYLPEMIKTANGSILNIASVASLCAGPKMALYFASKAFVRSFSESLTEELEGSGVTVTAICPGPIKTEFEEVSGMQGQSKMFTLLRATTPNKNAKTGFKALNKGKALVYCGGIGKFMNIGTRLLPRRTCAKIAKYINS</sequence>
<organism evidence="4 5">
    <name type="scientific">Phoenicibacter congonensis</name>
    <dbReference type="NCBI Taxonomy" id="1944646"/>
    <lineage>
        <taxon>Bacteria</taxon>
        <taxon>Bacillati</taxon>
        <taxon>Actinomycetota</taxon>
        <taxon>Coriobacteriia</taxon>
        <taxon>Eggerthellales</taxon>
        <taxon>Eggerthellaceae</taxon>
        <taxon>Phoenicibacter</taxon>
    </lineage>
</organism>
<reference evidence="4" key="1">
    <citation type="submission" date="2023-07" db="EMBL/GenBank/DDBJ databases">
        <title>Between Cages and Wild: Unraveling the Impact of Captivity on Animal Microbiomes and Antimicrobial Resistance.</title>
        <authorList>
            <person name="Schmartz G.P."/>
            <person name="Rehner J."/>
            <person name="Schuff M.J."/>
            <person name="Becker S.L."/>
            <person name="Kravczyk M."/>
            <person name="Gurevich A."/>
            <person name="Francke R."/>
            <person name="Mueller R."/>
            <person name="Keller V."/>
            <person name="Keller A."/>
        </authorList>
    </citation>
    <scope>NUCLEOTIDE SEQUENCE</scope>
    <source>
        <strain evidence="4">S12M_St_49</strain>
    </source>
</reference>
<comment type="similarity">
    <text evidence="1 3">Belongs to the short-chain dehydrogenases/reductases (SDR) family.</text>
</comment>
<name>A0AA43RIV2_9ACTN</name>
<dbReference type="AlphaFoldDB" id="A0AA43RIV2"/>
<accession>A0AA43RIV2</accession>
<dbReference type="EMBL" id="JAUMVS010000129">
    <property type="protein sequence ID" value="MDO4842269.1"/>
    <property type="molecule type" value="Genomic_DNA"/>
</dbReference>
<dbReference type="InterPro" id="IPR036291">
    <property type="entry name" value="NAD(P)-bd_dom_sf"/>
</dbReference>
<dbReference type="PRINTS" id="PR00081">
    <property type="entry name" value="GDHRDH"/>
</dbReference>
<dbReference type="InterPro" id="IPR002347">
    <property type="entry name" value="SDR_fam"/>
</dbReference>
<dbReference type="CDD" id="cd05233">
    <property type="entry name" value="SDR_c"/>
    <property type="match status" value="1"/>
</dbReference>
<protein>
    <submittedName>
        <fullName evidence="4">SDR family oxidoreductase</fullName>
        <ecNumber evidence="4">1.-.-.-</ecNumber>
    </submittedName>
</protein>
<dbReference type="SUPFAM" id="SSF51735">
    <property type="entry name" value="NAD(P)-binding Rossmann-fold domains"/>
    <property type="match status" value="1"/>
</dbReference>
<evidence type="ECO:0000256" key="2">
    <source>
        <dbReference type="ARBA" id="ARBA00023002"/>
    </source>
</evidence>
<comment type="caution">
    <text evidence="4">The sequence shown here is derived from an EMBL/GenBank/DDBJ whole genome shotgun (WGS) entry which is preliminary data.</text>
</comment>
<keyword evidence="5" id="KW-1185">Reference proteome</keyword>
<dbReference type="EC" id="1.-.-.-" evidence="4"/>
<keyword evidence="2 4" id="KW-0560">Oxidoreductase</keyword>
<dbReference type="PRINTS" id="PR00080">
    <property type="entry name" value="SDRFAMILY"/>
</dbReference>
<dbReference type="PANTHER" id="PTHR42901:SF1">
    <property type="entry name" value="ALCOHOL DEHYDROGENASE"/>
    <property type="match status" value="1"/>
</dbReference>
<evidence type="ECO:0000313" key="5">
    <source>
        <dbReference type="Proteomes" id="UP001168575"/>
    </source>
</evidence>
<dbReference type="GO" id="GO:0016491">
    <property type="term" value="F:oxidoreductase activity"/>
    <property type="evidence" value="ECO:0007669"/>
    <property type="project" value="UniProtKB-KW"/>
</dbReference>
<gene>
    <name evidence="4" type="ORF">Q3982_06295</name>
</gene>
<evidence type="ECO:0000256" key="3">
    <source>
        <dbReference type="RuleBase" id="RU000363"/>
    </source>
</evidence>
<dbReference type="Proteomes" id="UP001168575">
    <property type="component" value="Unassembled WGS sequence"/>
</dbReference>